<dbReference type="EMBL" id="BTGU01002181">
    <property type="protein sequence ID" value="GMN35044.1"/>
    <property type="molecule type" value="Genomic_DNA"/>
</dbReference>
<sequence length="161" mass="17835">MKFNLRILVLIFSFGLFLGFISADDPQYCGNDAGDDLCRDNCNKRGFCGSTAVINCEIEQGCQSQCRSSFPPANPQPSIRQLPPPSSDKERPDHRCGKYLGNTLCEPGRCCSYAGWCGDGYEYCGGSNCQYQCWSSLPRPLLLPNNGNDTFGLFKIYNRNG</sequence>
<dbReference type="PROSITE" id="PS00026">
    <property type="entry name" value="CHIT_BIND_I_1"/>
    <property type="match status" value="1"/>
</dbReference>
<evidence type="ECO:0000256" key="1">
    <source>
        <dbReference type="ARBA" id="ARBA00022669"/>
    </source>
</evidence>
<comment type="caution">
    <text evidence="7">The sequence shown here is derived from an EMBL/GenBank/DDBJ whole genome shotgun (WGS) entry which is preliminary data.</text>
</comment>
<dbReference type="PANTHER" id="PTHR47849">
    <property type="entry name" value="CHITIN-BINDING LECTIN 1"/>
    <property type="match status" value="1"/>
</dbReference>
<feature type="region of interest" description="Disordered" evidence="4">
    <location>
        <begin position="71"/>
        <end position="93"/>
    </location>
</feature>
<evidence type="ECO:0000256" key="3">
    <source>
        <dbReference type="PROSITE-ProRule" id="PRU00261"/>
    </source>
</evidence>
<organism evidence="7 9">
    <name type="scientific">Ficus carica</name>
    <name type="common">Common fig</name>
    <dbReference type="NCBI Taxonomy" id="3494"/>
    <lineage>
        <taxon>Eukaryota</taxon>
        <taxon>Viridiplantae</taxon>
        <taxon>Streptophyta</taxon>
        <taxon>Embryophyta</taxon>
        <taxon>Tracheophyta</taxon>
        <taxon>Spermatophyta</taxon>
        <taxon>Magnoliopsida</taxon>
        <taxon>eudicotyledons</taxon>
        <taxon>Gunneridae</taxon>
        <taxon>Pentapetalae</taxon>
        <taxon>rosids</taxon>
        <taxon>fabids</taxon>
        <taxon>Rosales</taxon>
        <taxon>Moraceae</taxon>
        <taxon>Ficeae</taxon>
        <taxon>Ficus</taxon>
    </lineage>
</organism>
<evidence type="ECO:0000313" key="7">
    <source>
        <dbReference type="EMBL" id="GMN35044.1"/>
    </source>
</evidence>
<feature type="disulfide bond" evidence="3">
    <location>
        <begin position="129"/>
        <end position="133"/>
    </location>
</feature>
<evidence type="ECO:0000313" key="8">
    <source>
        <dbReference type="EMBL" id="GMN35064.1"/>
    </source>
</evidence>
<feature type="domain" description="Chitin-binding type-1" evidence="6">
    <location>
        <begin position="93"/>
        <end position="135"/>
    </location>
</feature>
<dbReference type="SUPFAM" id="SSF57016">
    <property type="entry name" value="Plant lectins/antimicrobial peptides"/>
    <property type="match status" value="1"/>
</dbReference>
<feature type="signal peptide" evidence="5">
    <location>
        <begin position="1"/>
        <end position="23"/>
    </location>
</feature>
<feature type="disulfide bond" evidence="3">
    <location>
        <begin position="110"/>
        <end position="124"/>
    </location>
</feature>
<keyword evidence="2 3" id="KW-1015">Disulfide bond</keyword>
<keyword evidence="9" id="KW-1185">Reference proteome</keyword>
<reference evidence="7" key="1">
    <citation type="submission" date="2023-07" db="EMBL/GenBank/DDBJ databases">
        <title>draft genome sequence of fig (Ficus carica).</title>
        <authorList>
            <person name="Takahashi T."/>
            <person name="Nishimura K."/>
        </authorList>
    </citation>
    <scope>NUCLEOTIDE SEQUENCE</scope>
</reference>
<feature type="chain" id="PRO_5041851644" description="Chitin-binding type-1 domain-containing protein" evidence="5">
    <location>
        <begin position="24"/>
        <end position="161"/>
    </location>
</feature>
<protein>
    <recommendedName>
        <fullName evidence="6">Chitin-binding type-1 domain-containing protein</fullName>
    </recommendedName>
</protein>
<keyword evidence="1 3" id="KW-0147">Chitin-binding</keyword>
<evidence type="ECO:0000256" key="2">
    <source>
        <dbReference type="ARBA" id="ARBA00023157"/>
    </source>
</evidence>
<accession>A0AA87ZKQ3</accession>
<dbReference type="Proteomes" id="UP001187192">
    <property type="component" value="Unassembled WGS sequence"/>
</dbReference>
<dbReference type="InterPro" id="IPR018371">
    <property type="entry name" value="Chitin-binding_1_CS"/>
</dbReference>
<dbReference type="Pfam" id="PF00187">
    <property type="entry name" value="Chitin_bind_1"/>
    <property type="match status" value="1"/>
</dbReference>
<feature type="disulfide bond" evidence="3">
    <location>
        <begin position="105"/>
        <end position="117"/>
    </location>
</feature>
<dbReference type="PROSITE" id="PS50941">
    <property type="entry name" value="CHIT_BIND_I_2"/>
    <property type="match status" value="1"/>
</dbReference>
<dbReference type="InterPro" id="IPR036861">
    <property type="entry name" value="Endochitinase-like_sf"/>
</dbReference>
<dbReference type="Gene3D" id="3.30.60.10">
    <property type="entry name" value="Endochitinase-like"/>
    <property type="match status" value="1"/>
</dbReference>
<dbReference type="SMART" id="SM00270">
    <property type="entry name" value="ChtBD1"/>
    <property type="match status" value="2"/>
</dbReference>
<evidence type="ECO:0000256" key="5">
    <source>
        <dbReference type="SAM" id="SignalP"/>
    </source>
</evidence>
<dbReference type="EMBL" id="BTGU01002182">
    <property type="protein sequence ID" value="GMN35064.1"/>
    <property type="molecule type" value="Genomic_DNA"/>
</dbReference>
<dbReference type="GO" id="GO:0008061">
    <property type="term" value="F:chitin binding"/>
    <property type="evidence" value="ECO:0007669"/>
    <property type="project" value="UniProtKB-UniRule"/>
</dbReference>
<evidence type="ECO:0000259" key="6">
    <source>
        <dbReference type="PROSITE" id="PS50941"/>
    </source>
</evidence>
<name>A0AA87ZKQ3_FICCA</name>
<keyword evidence="5" id="KW-0732">Signal</keyword>
<evidence type="ECO:0000313" key="9">
    <source>
        <dbReference type="Proteomes" id="UP001187192"/>
    </source>
</evidence>
<dbReference type="AlphaFoldDB" id="A0AA87ZKQ3"/>
<dbReference type="InterPro" id="IPR001002">
    <property type="entry name" value="Chitin-bd_1"/>
</dbReference>
<proteinExistence type="predicted"/>
<gene>
    <name evidence="7" type="ORF">TIFTF001_042157</name>
    <name evidence="8" type="ORF">TIFTF001_042162</name>
</gene>
<evidence type="ECO:0000256" key="4">
    <source>
        <dbReference type="SAM" id="MobiDB-lite"/>
    </source>
</evidence>
<feature type="disulfide bond" evidence="3">
    <location>
        <begin position="96"/>
        <end position="111"/>
    </location>
</feature>
<dbReference type="CDD" id="cd00035">
    <property type="entry name" value="ChtBD1"/>
    <property type="match status" value="1"/>
</dbReference>